<proteinExistence type="predicted"/>
<evidence type="ECO:0000313" key="2">
    <source>
        <dbReference type="Proteomes" id="UP001295420"/>
    </source>
</evidence>
<protein>
    <submittedName>
        <fullName evidence="1">Uncharacterized protein</fullName>
    </submittedName>
</protein>
<accession>A0AAU9Q4F2</accession>
<dbReference type="AlphaFoldDB" id="A0AAU9Q4F2"/>
<evidence type="ECO:0000313" key="1">
    <source>
        <dbReference type="EMBL" id="CAH1527080.1"/>
    </source>
</evidence>
<organism evidence="1 2">
    <name type="scientific">Vibrio owensii</name>
    <dbReference type="NCBI Taxonomy" id="696485"/>
    <lineage>
        <taxon>Bacteria</taxon>
        <taxon>Pseudomonadati</taxon>
        <taxon>Pseudomonadota</taxon>
        <taxon>Gammaproteobacteria</taxon>
        <taxon>Vibrionales</taxon>
        <taxon>Vibrionaceae</taxon>
        <taxon>Vibrio</taxon>
    </lineage>
</organism>
<dbReference type="EMBL" id="CAKMTQ010000012">
    <property type="protein sequence ID" value="CAH1527080.1"/>
    <property type="molecule type" value="Genomic_DNA"/>
</dbReference>
<reference evidence="1" key="1">
    <citation type="submission" date="2022-01" db="EMBL/GenBank/DDBJ databases">
        <authorList>
            <person name="Lagorce A."/>
        </authorList>
    </citation>
    <scope>NUCLEOTIDE SEQUENCE</scope>
    <source>
        <strain evidence="1">Th15_F1_D04</strain>
    </source>
</reference>
<comment type="caution">
    <text evidence="1">The sequence shown here is derived from an EMBL/GenBank/DDBJ whole genome shotgun (WGS) entry which is preliminary data.</text>
</comment>
<name>A0AAU9Q4F2_9VIBR</name>
<gene>
    <name evidence="1" type="ORF">THF1D04_20512</name>
</gene>
<sequence>MFLNTIKHSVLRKSIAMNMLLRDFMGHDAVREKDNICVIH</sequence>
<dbReference type="Proteomes" id="UP001295420">
    <property type="component" value="Unassembled WGS sequence"/>
</dbReference>